<dbReference type="RefSeq" id="WP_263607442.1">
    <property type="nucleotide sequence ID" value="NZ_JAOVQM010000001.1"/>
</dbReference>
<dbReference type="Proteomes" id="UP001177160">
    <property type="component" value="Unassembled WGS sequence"/>
</dbReference>
<sequence length="206" mass="23895">MLDKLFAQKEVLVRNVPDSHESLFKPFEYKDTPPYDAILSFVYTLEAMKDEIDFAKTRLQPEGMLYLCYPKMKNNIGMAGIHRDHIFPFLKVDMDTGYIEGTQMRFNRMNAFDENYTLLGIKNDTKMKARSSTSMRVDDYAKYIPDIKTLLTNEQCLSFYVSLTPGYQKDWARYVFSAKTEATKQKRISEMIALLNAGIKSKNLAK</sequence>
<evidence type="ECO:0000313" key="2">
    <source>
        <dbReference type="Proteomes" id="UP001177160"/>
    </source>
</evidence>
<comment type="caution">
    <text evidence="1">The sequence shown here is derived from an EMBL/GenBank/DDBJ whole genome shotgun (WGS) entry which is preliminary data.</text>
</comment>
<evidence type="ECO:0000313" key="1">
    <source>
        <dbReference type="EMBL" id="MCV2231329.1"/>
    </source>
</evidence>
<keyword evidence="2" id="KW-1185">Reference proteome</keyword>
<dbReference type="EMBL" id="JAOVQM010000001">
    <property type="protein sequence ID" value="MCV2231329.1"/>
    <property type="molecule type" value="Genomic_DNA"/>
</dbReference>
<proteinExistence type="predicted"/>
<dbReference type="Pfam" id="PF13376">
    <property type="entry name" value="OmdA"/>
    <property type="match status" value="1"/>
</dbReference>
<name>A0ABT2Y3L7_9MOLU</name>
<accession>A0ABT2Y3L7</accession>
<reference evidence="1" key="1">
    <citation type="submission" date="2022-09" db="EMBL/GenBank/DDBJ databases">
        <title>Novel Mycoplasma species identified in domestic and wild animals.</title>
        <authorList>
            <person name="Volokhov D.V."/>
            <person name="Furtak V.A."/>
            <person name="Zagorodnyaya T.A."/>
        </authorList>
    </citation>
    <scope>NUCLEOTIDE SEQUENCE</scope>
    <source>
        <strain evidence="1">Oakley</strain>
    </source>
</reference>
<gene>
    <name evidence="1" type="ORF">N7548_00620</name>
</gene>
<organism evidence="1 2">
    <name type="scientific">Paracholeplasma manati</name>
    <dbReference type="NCBI Taxonomy" id="591373"/>
    <lineage>
        <taxon>Bacteria</taxon>
        <taxon>Bacillati</taxon>
        <taxon>Mycoplasmatota</taxon>
        <taxon>Mollicutes</taxon>
        <taxon>Acholeplasmatales</taxon>
        <taxon>Acholeplasmataceae</taxon>
        <taxon>Paracholeplasma</taxon>
    </lineage>
</organism>
<protein>
    <submittedName>
        <fullName evidence="1">YdeI/OmpD-associated family protein</fullName>
    </submittedName>
</protein>